<keyword evidence="4" id="KW-1185">Reference proteome</keyword>
<dbReference type="Gene3D" id="1.20.1260.10">
    <property type="match status" value="1"/>
</dbReference>
<accession>A0A5B8S505</accession>
<proteinExistence type="predicted"/>
<feature type="domain" description="DUF4142" evidence="2">
    <location>
        <begin position="57"/>
        <end position="193"/>
    </location>
</feature>
<dbReference type="RefSeq" id="WP_147089493.1">
    <property type="nucleotide sequence ID" value="NZ_BAABJD010000001.1"/>
</dbReference>
<protein>
    <submittedName>
        <fullName evidence="3">DUF4142 domain-containing protein</fullName>
    </submittedName>
</protein>
<organism evidence="3 4">
    <name type="scientific">Novosphingobium ginsenosidimutans</name>
    <dbReference type="NCBI Taxonomy" id="1176536"/>
    <lineage>
        <taxon>Bacteria</taxon>
        <taxon>Pseudomonadati</taxon>
        <taxon>Pseudomonadota</taxon>
        <taxon>Alphaproteobacteria</taxon>
        <taxon>Sphingomonadales</taxon>
        <taxon>Sphingomonadaceae</taxon>
        <taxon>Novosphingobium</taxon>
    </lineage>
</organism>
<reference evidence="3 4" key="1">
    <citation type="journal article" date="2013" name="J. Microbiol. Biotechnol.">
        <title>Novosphingobium ginsenosidimutans sp. nov., with the ability to convert ginsenoside.</title>
        <authorList>
            <person name="Kim J.K."/>
            <person name="He D."/>
            <person name="Liu Q.M."/>
            <person name="Park H.Y."/>
            <person name="Jung M.S."/>
            <person name="Yoon M.H."/>
            <person name="Kim S.C."/>
            <person name="Im W.T."/>
        </authorList>
    </citation>
    <scope>NUCLEOTIDE SEQUENCE [LARGE SCALE GENOMIC DNA]</scope>
    <source>
        <strain evidence="3 4">FW-6</strain>
    </source>
</reference>
<evidence type="ECO:0000256" key="1">
    <source>
        <dbReference type="SAM" id="SignalP"/>
    </source>
</evidence>
<dbReference type="Pfam" id="PF13628">
    <property type="entry name" value="DUF4142"/>
    <property type="match status" value="1"/>
</dbReference>
<dbReference type="OrthoDB" id="8005547at2"/>
<dbReference type="PANTHER" id="PTHR38593:SF1">
    <property type="entry name" value="BLR2558 PROTEIN"/>
    <property type="match status" value="1"/>
</dbReference>
<dbReference type="Proteomes" id="UP000321172">
    <property type="component" value="Chromosome"/>
</dbReference>
<evidence type="ECO:0000313" key="4">
    <source>
        <dbReference type="Proteomes" id="UP000321172"/>
    </source>
</evidence>
<evidence type="ECO:0000259" key="2">
    <source>
        <dbReference type="Pfam" id="PF13628"/>
    </source>
</evidence>
<dbReference type="KEGG" id="ngf:FRF71_04845"/>
<feature type="signal peptide" evidence="1">
    <location>
        <begin position="1"/>
        <end position="21"/>
    </location>
</feature>
<gene>
    <name evidence="3" type="ORF">FRF71_04845</name>
</gene>
<dbReference type="EMBL" id="CP042345">
    <property type="protein sequence ID" value="QEA15515.1"/>
    <property type="molecule type" value="Genomic_DNA"/>
</dbReference>
<keyword evidence="1" id="KW-0732">Signal</keyword>
<name>A0A5B8S505_9SPHN</name>
<dbReference type="PROSITE" id="PS51257">
    <property type="entry name" value="PROKAR_LIPOPROTEIN"/>
    <property type="match status" value="1"/>
</dbReference>
<sequence>MRTIILLSAASLALSACGSNSDEPAGTATSDAAVTGDMAAGAGAATGTNQESAMAGSNQQFVDTVAASDAFEIQSSQLAQTKATSKAVKDFAAMMIDHHTQSTADLKRAALGASPSVLASGQLTAAQRVDLDALRNAGADFDKVYVQQQVAAHEAAKALLSDYSATGAPGPLRDFASKTVTVVSGHLDQAQKLPQ</sequence>
<dbReference type="PANTHER" id="PTHR38593">
    <property type="entry name" value="BLR2558 PROTEIN"/>
    <property type="match status" value="1"/>
</dbReference>
<dbReference type="AlphaFoldDB" id="A0A5B8S505"/>
<feature type="chain" id="PRO_5022934534" evidence="1">
    <location>
        <begin position="22"/>
        <end position="195"/>
    </location>
</feature>
<evidence type="ECO:0000313" key="3">
    <source>
        <dbReference type="EMBL" id="QEA15515.1"/>
    </source>
</evidence>
<dbReference type="InterPro" id="IPR012347">
    <property type="entry name" value="Ferritin-like"/>
</dbReference>
<dbReference type="InterPro" id="IPR025419">
    <property type="entry name" value="DUF4142"/>
</dbReference>